<protein>
    <recommendedName>
        <fullName evidence="6">Small ribosomal subunit protein uS5m</fullName>
    </recommendedName>
    <alternativeName>
        <fullName evidence="7">28S ribosomal protein S5, mitochondrial</fullName>
    </alternativeName>
</protein>
<name>A0AAD5EGF2_UMBRA</name>
<evidence type="ECO:0000256" key="8">
    <source>
        <dbReference type="PROSITE-ProRule" id="PRU00268"/>
    </source>
</evidence>
<evidence type="ECO:0000256" key="3">
    <source>
        <dbReference type="ARBA" id="ARBA00022980"/>
    </source>
</evidence>
<evidence type="ECO:0000256" key="7">
    <source>
        <dbReference type="ARBA" id="ARBA00041606"/>
    </source>
</evidence>
<reference evidence="11" key="2">
    <citation type="journal article" date="2022" name="Proc. Natl. Acad. Sci. U.S.A.">
        <title>Diploid-dominant life cycles characterize the early evolution of Fungi.</title>
        <authorList>
            <person name="Amses K.R."/>
            <person name="Simmons D.R."/>
            <person name="Longcore J.E."/>
            <person name="Mondo S.J."/>
            <person name="Seto K."/>
            <person name="Jeronimo G.H."/>
            <person name="Bonds A.E."/>
            <person name="Quandt C.A."/>
            <person name="Davis W.J."/>
            <person name="Chang Y."/>
            <person name="Federici B.A."/>
            <person name="Kuo A."/>
            <person name="LaButti K."/>
            <person name="Pangilinan J."/>
            <person name="Andreopoulos W."/>
            <person name="Tritt A."/>
            <person name="Riley R."/>
            <person name="Hundley H."/>
            <person name="Johnson J."/>
            <person name="Lipzen A."/>
            <person name="Barry K."/>
            <person name="Lang B.F."/>
            <person name="Cuomo C.A."/>
            <person name="Buchler N.E."/>
            <person name="Grigoriev I.V."/>
            <person name="Spatafora J.W."/>
            <person name="Stajich J.E."/>
            <person name="James T.Y."/>
        </authorList>
    </citation>
    <scope>NUCLEOTIDE SEQUENCE</scope>
    <source>
        <strain evidence="11">AG</strain>
    </source>
</reference>
<comment type="subcellular location">
    <subcellularLocation>
        <location evidence="1">Mitochondrion</location>
    </subcellularLocation>
</comment>
<dbReference type="PANTHER" id="PTHR48277">
    <property type="entry name" value="MITOCHONDRIAL RIBOSOMAL PROTEIN S5"/>
    <property type="match status" value="1"/>
</dbReference>
<keyword evidence="4" id="KW-0496">Mitochondrion</keyword>
<comment type="caution">
    <text evidence="11">The sequence shown here is derived from an EMBL/GenBank/DDBJ whole genome shotgun (WGS) entry which is preliminary data.</text>
</comment>
<dbReference type="InterPro" id="IPR018192">
    <property type="entry name" value="Ribosomal_uS5_N_CS"/>
</dbReference>
<sequence>MNARDSLKFTMIAKKHKNLETTLSSQYSCCQGSMQSISRAFSKLSVASYSKTLNAAVPCALIRSYATTSNRAPRHRLLDESNAADLSKVDPILDFSDNKPANLDQSKTFPFNRPPEVVLNTVTDNVDTPLDRLEQMRLLKKALVVKRVVNMNGKGKQPSMYALVVVGNGNGLAGYGEGKDEEASRAVRKATNRAIKNMRYFERYDERTLAMDVSHKFHATTIHLRSRPPGFGNRSNHYIHEICRCVGIHDLSGKVMGSRTPMNVIKATFEALQHQKFPEEIAQLRGKKLADVQHTYYGAQ</sequence>
<dbReference type="RefSeq" id="XP_051446819.1">
    <property type="nucleotide sequence ID" value="XM_051587397.1"/>
</dbReference>
<evidence type="ECO:0000313" key="11">
    <source>
        <dbReference type="EMBL" id="KAI8581815.1"/>
    </source>
</evidence>
<dbReference type="PANTHER" id="PTHR48277:SF1">
    <property type="entry name" value="MITOCHONDRIAL RIBOSOMAL PROTEIN S5"/>
    <property type="match status" value="1"/>
</dbReference>
<dbReference type="PROSITE" id="PS00585">
    <property type="entry name" value="RIBOSOMAL_S5"/>
    <property type="match status" value="1"/>
</dbReference>
<gene>
    <name evidence="11" type="ORF">K450DRAFT_231294</name>
</gene>
<dbReference type="Pfam" id="PF00333">
    <property type="entry name" value="Ribosomal_S5"/>
    <property type="match status" value="1"/>
</dbReference>
<dbReference type="InterPro" id="IPR000851">
    <property type="entry name" value="Ribosomal_uS5"/>
</dbReference>
<evidence type="ECO:0000256" key="9">
    <source>
        <dbReference type="RuleBase" id="RU003823"/>
    </source>
</evidence>
<proteinExistence type="inferred from homology"/>
<dbReference type="Gene3D" id="3.30.160.20">
    <property type="match status" value="1"/>
</dbReference>
<dbReference type="GeneID" id="75912742"/>
<keyword evidence="5 8" id="KW-0687">Ribonucleoprotein</keyword>
<evidence type="ECO:0000256" key="2">
    <source>
        <dbReference type="ARBA" id="ARBA00008945"/>
    </source>
</evidence>
<dbReference type="InterPro" id="IPR014721">
    <property type="entry name" value="Ribsml_uS5_D2-typ_fold_subgr"/>
</dbReference>
<dbReference type="Gene3D" id="3.30.230.10">
    <property type="match status" value="1"/>
</dbReference>
<dbReference type="GO" id="GO:0005743">
    <property type="term" value="C:mitochondrial inner membrane"/>
    <property type="evidence" value="ECO:0007669"/>
    <property type="project" value="UniProtKB-ARBA"/>
</dbReference>
<dbReference type="GO" id="GO:0003735">
    <property type="term" value="F:structural constituent of ribosome"/>
    <property type="evidence" value="ECO:0007669"/>
    <property type="project" value="UniProtKB-UniRule"/>
</dbReference>
<evidence type="ECO:0000256" key="5">
    <source>
        <dbReference type="ARBA" id="ARBA00023274"/>
    </source>
</evidence>
<dbReference type="PROSITE" id="PS50881">
    <property type="entry name" value="S5_DSRBD"/>
    <property type="match status" value="1"/>
</dbReference>
<dbReference type="SUPFAM" id="SSF54211">
    <property type="entry name" value="Ribosomal protein S5 domain 2-like"/>
    <property type="match status" value="1"/>
</dbReference>
<feature type="domain" description="S5 DRBM" evidence="10">
    <location>
        <begin position="138"/>
        <end position="201"/>
    </location>
</feature>
<dbReference type="EMBL" id="MU620904">
    <property type="protein sequence ID" value="KAI8581815.1"/>
    <property type="molecule type" value="Genomic_DNA"/>
</dbReference>
<dbReference type="Pfam" id="PF03719">
    <property type="entry name" value="Ribosomal_S5_C"/>
    <property type="match status" value="1"/>
</dbReference>
<dbReference type="GO" id="GO:0006412">
    <property type="term" value="P:translation"/>
    <property type="evidence" value="ECO:0007669"/>
    <property type="project" value="InterPro"/>
</dbReference>
<dbReference type="InterPro" id="IPR013810">
    <property type="entry name" value="Ribosomal_uS5_N"/>
</dbReference>
<keyword evidence="12" id="KW-1185">Reference proteome</keyword>
<accession>A0AAD5EGF2</accession>
<comment type="similarity">
    <text evidence="2 9">Belongs to the universal ribosomal protein uS5 family.</text>
</comment>
<evidence type="ECO:0000313" key="12">
    <source>
        <dbReference type="Proteomes" id="UP001206595"/>
    </source>
</evidence>
<dbReference type="InterPro" id="IPR020568">
    <property type="entry name" value="Ribosomal_Su5_D2-typ_SF"/>
</dbReference>
<dbReference type="InterPro" id="IPR005324">
    <property type="entry name" value="Ribosomal_uS5_C"/>
</dbReference>
<dbReference type="Proteomes" id="UP001206595">
    <property type="component" value="Unassembled WGS sequence"/>
</dbReference>
<organism evidence="11 12">
    <name type="scientific">Umbelopsis ramanniana AG</name>
    <dbReference type="NCBI Taxonomy" id="1314678"/>
    <lineage>
        <taxon>Eukaryota</taxon>
        <taxon>Fungi</taxon>
        <taxon>Fungi incertae sedis</taxon>
        <taxon>Mucoromycota</taxon>
        <taxon>Mucoromycotina</taxon>
        <taxon>Umbelopsidomycetes</taxon>
        <taxon>Umbelopsidales</taxon>
        <taxon>Umbelopsidaceae</taxon>
        <taxon>Umbelopsis</taxon>
    </lineage>
</organism>
<dbReference type="SUPFAM" id="SSF54768">
    <property type="entry name" value="dsRNA-binding domain-like"/>
    <property type="match status" value="1"/>
</dbReference>
<dbReference type="FunFam" id="3.30.160.20:FF:000022">
    <property type="entry name" value="28S ribosomal protein S5, mitochondrial"/>
    <property type="match status" value="1"/>
</dbReference>
<dbReference type="AlphaFoldDB" id="A0AAD5EGF2"/>
<evidence type="ECO:0000256" key="6">
    <source>
        <dbReference type="ARBA" id="ARBA00039335"/>
    </source>
</evidence>
<evidence type="ECO:0000256" key="4">
    <source>
        <dbReference type="ARBA" id="ARBA00023128"/>
    </source>
</evidence>
<reference evidence="11" key="1">
    <citation type="submission" date="2021-06" db="EMBL/GenBank/DDBJ databases">
        <authorList>
            <consortium name="DOE Joint Genome Institute"/>
            <person name="Mondo S.J."/>
            <person name="Amses K.R."/>
            <person name="Simmons D.R."/>
            <person name="Longcore J.E."/>
            <person name="Seto K."/>
            <person name="Alves G.H."/>
            <person name="Bonds A.E."/>
            <person name="Quandt C.A."/>
            <person name="Davis W.J."/>
            <person name="Chang Y."/>
            <person name="Letcher P.M."/>
            <person name="Powell M.J."/>
            <person name="Kuo A."/>
            <person name="Labutti K."/>
            <person name="Pangilinan J."/>
            <person name="Andreopoulos W."/>
            <person name="Tritt A."/>
            <person name="Riley R."/>
            <person name="Hundley H."/>
            <person name="Johnson J."/>
            <person name="Lipzen A."/>
            <person name="Barry K."/>
            <person name="Berbee M.L."/>
            <person name="Buchler N.E."/>
            <person name="Grigoriev I.V."/>
            <person name="Spatafora J.W."/>
            <person name="Stajich J.E."/>
            <person name="James T.Y."/>
        </authorList>
    </citation>
    <scope>NUCLEOTIDE SEQUENCE</scope>
    <source>
        <strain evidence="11">AG</strain>
    </source>
</reference>
<dbReference type="GO" id="GO:0003723">
    <property type="term" value="F:RNA binding"/>
    <property type="evidence" value="ECO:0007669"/>
    <property type="project" value="InterPro"/>
</dbReference>
<evidence type="ECO:0000259" key="10">
    <source>
        <dbReference type="PROSITE" id="PS50881"/>
    </source>
</evidence>
<dbReference type="GO" id="GO:0005763">
    <property type="term" value="C:mitochondrial small ribosomal subunit"/>
    <property type="evidence" value="ECO:0007669"/>
    <property type="project" value="UniProtKB-ARBA"/>
</dbReference>
<dbReference type="FunFam" id="3.30.230.10:FF:000002">
    <property type="entry name" value="30S ribosomal protein S5"/>
    <property type="match status" value="1"/>
</dbReference>
<keyword evidence="3 8" id="KW-0689">Ribosomal protein</keyword>
<evidence type="ECO:0000256" key="1">
    <source>
        <dbReference type="ARBA" id="ARBA00004173"/>
    </source>
</evidence>